<dbReference type="EMBL" id="JACOGG010000015">
    <property type="protein sequence ID" value="MBC3936481.1"/>
    <property type="molecule type" value="Genomic_DNA"/>
</dbReference>
<dbReference type="NCBIfam" id="TIGR01841">
    <property type="entry name" value="phasin"/>
    <property type="match status" value="1"/>
</dbReference>
<name>A0A923I2H2_9BURK</name>
<dbReference type="InterPro" id="IPR018968">
    <property type="entry name" value="Phasin"/>
</dbReference>
<dbReference type="InterPro" id="IPR010127">
    <property type="entry name" value="Phasin_subfam-1"/>
</dbReference>
<evidence type="ECO:0000313" key="3">
    <source>
        <dbReference type="Proteomes" id="UP000612361"/>
    </source>
</evidence>
<evidence type="ECO:0000259" key="1">
    <source>
        <dbReference type="Pfam" id="PF09361"/>
    </source>
</evidence>
<organism evidence="2 3">
    <name type="scientific">Undibacterium rugosum</name>
    <dbReference type="NCBI Taxonomy" id="2762291"/>
    <lineage>
        <taxon>Bacteria</taxon>
        <taxon>Pseudomonadati</taxon>
        <taxon>Pseudomonadota</taxon>
        <taxon>Betaproteobacteria</taxon>
        <taxon>Burkholderiales</taxon>
        <taxon>Oxalobacteraceae</taxon>
        <taxon>Undibacterium</taxon>
    </lineage>
</organism>
<keyword evidence="3" id="KW-1185">Reference proteome</keyword>
<proteinExistence type="predicted"/>
<comment type="caution">
    <text evidence="2">The sequence shown here is derived from an EMBL/GenBank/DDBJ whole genome shotgun (WGS) entry which is preliminary data.</text>
</comment>
<dbReference type="Proteomes" id="UP000612361">
    <property type="component" value="Unassembled WGS sequence"/>
</dbReference>
<protein>
    <submittedName>
        <fullName evidence="2">Phasin family protein</fullName>
    </submittedName>
</protein>
<gene>
    <name evidence="2" type="ORF">H8K47_14010</name>
</gene>
<feature type="domain" description="Phasin" evidence="1">
    <location>
        <begin position="6"/>
        <end position="106"/>
    </location>
</feature>
<sequence length="190" mass="20429">MFSVPEQFSAATKANLDAQFALFSTISAKTLESVEKLAELNLNAVKSTLEEATATTRQLLSAKDAQEFIQLSSAQLQPNAEKFLSYSRHLGNIASSAQAELSRATEIQLNENKRKVVSLLEDVTKDAPAGTEQIVAAIKTAINNSHASLEQINKSGKQTVEALEANLNTVVTQLVQASEKAIPTKASTKK</sequence>
<dbReference type="Pfam" id="PF09361">
    <property type="entry name" value="Phasin_2"/>
    <property type="match status" value="1"/>
</dbReference>
<dbReference type="AlphaFoldDB" id="A0A923I2H2"/>
<reference evidence="2" key="1">
    <citation type="submission" date="2020-08" db="EMBL/GenBank/DDBJ databases">
        <title>Novel species isolated from subtropical streams in China.</title>
        <authorList>
            <person name="Lu H."/>
        </authorList>
    </citation>
    <scope>NUCLEOTIDE SEQUENCE</scope>
    <source>
        <strain evidence="2">CY7W</strain>
    </source>
</reference>
<accession>A0A923I2H2</accession>
<evidence type="ECO:0000313" key="2">
    <source>
        <dbReference type="EMBL" id="MBC3936481.1"/>
    </source>
</evidence>
<dbReference type="RefSeq" id="WP_186882029.1">
    <property type="nucleotide sequence ID" value="NZ_JACOGG010000015.1"/>
</dbReference>